<dbReference type="Gene3D" id="6.10.250.690">
    <property type="match status" value="1"/>
</dbReference>
<reference evidence="10 11" key="1">
    <citation type="submission" date="2018-03" db="EMBL/GenBank/DDBJ databases">
        <title>Genomic Encyclopedia of Type Strains, Phase III (KMG-III): the genomes of soil and plant-associated and newly described type strains.</title>
        <authorList>
            <person name="Whitman W."/>
        </authorList>
    </citation>
    <scope>NUCLEOTIDE SEQUENCE [LARGE SCALE GENOMIC DNA]</scope>
    <source>
        <strain evidence="10 11">CGMCC 4.7125</strain>
    </source>
</reference>
<organism evidence="10 11">
    <name type="scientific">Prauserella shujinwangii</name>
    <dbReference type="NCBI Taxonomy" id="1453103"/>
    <lineage>
        <taxon>Bacteria</taxon>
        <taxon>Bacillati</taxon>
        <taxon>Actinomycetota</taxon>
        <taxon>Actinomycetes</taxon>
        <taxon>Pseudonocardiales</taxon>
        <taxon>Pseudonocardiaceae</taxon>
        <taxon>Prauserella</taxon>
    </lineage>
</organism>
<feature type="domain" description="OmpR/PhoB-type" evidence="9">
    <location>
        <begin position="128"/>
        <end position="223"/>
    </location>
</feature>
<dbReference type="SMART" id="SM00448">
    <property type="entry name" value="REC"/>
    <property type="match status" value="1"/>
</dbReference>
<dbReference type="GO" id="GO:0006355">
    <property type="term" value="P:regulation of DNA-templated transcription"/>
    <property type="evidence" value="ECO:0007669"/>
    <property type="project" value="InterPro"/>
</dbReference>
<evidence type="ECO:0000256" key="7">
    <source>
        <dbReference type="PROSITE-ProRule" id="PRU01091"/>
    </source>
</evidence>
<dbReference type="SUPFAM" id="SSF52172">
    <property type="entry name" value="CheY-like"/>
    <property type="match status" value="1"/>
</dbReference>
<protein>
    <submittedName>
        <fullName evidence="10">DNA-binding response OmpR family regulator</fullName>
    </submittedName>
</protein>
<keyword evidence="11" id="KW-1185">Reference proteome</keyword>
<evidence type="ECO:0000313" key="10">
    <source>
        <dbReference type="EMBL" id="PRX47009.1"/>
    </source>
</evidence>
<evidence type="ECO:0000256" key="4">
    <source>
        <dbReference type="ARBA" id="ARBA00023125"/>
    </source>
</evidence>
<evidence type="ECO:0000259" key="8">
    <source>
        <dbReference type="PROSITE" id="PS50110"/>
    </source>
</evidence>
<evidence type="ECO:0000259" key="9">
    <source>
        <dbReference type="PROSITE" id="PS51755"/>
    </source>
</evidence>
<evidence type="ECO:0000256" key="2">
    <source>
        <dbReference type="ARBA" id="ARBA00023012"/>
    </source>
</evidence>
<dbReference type="InterPro" id="IPR016032">
    <property type="entry name" value="Sig_transdc_resp-reg_C-effctor"/>
</dbReference>
<sequence>MTATARVLVVEDNEDLRVAVAAELRAQGFHVDEAADLAEAHAALGRADHDCAVFDRMLPDGDAVTYVGRRRQDGWAVPVLFLTARDAVADRVAGFEHGGDDYLVKPFAVPEMSARVIALCRRAGERRSPVLRHGDLELDSARRRVRRAGALVTVSDKEFAILEYLMARPEQAVTRSELIDHCWDTSTDPMSNVVDVVVRRLRAKLRTPELIHTVRGVGYRFGAARSGS</sequence>
<dbReference type="Proteomes" id="UP000238362">
    <property type="component" value="Unassembled WGS sequence"/>
</dbReference>
<dbReference type="Gene3D" id="3.40.50.2300">
    <property type="match status" value="1"/>
</dbReference>
<dbReference type="Gene3D" id="1.10.10.10">
    <property type="entry name" value="Winged helix-like DNA-binding domain superfamily/Winged helix DNA-binding domain"/>
    <property type="match status" value="1"/>
</dbReference>
<dbReference type="SMART" id="SM00862">
    <property type="entry name" value="Trans_reg_C"/>
    <property type="match status" value="1"/>
</dbReference>
<evidence type="ECO:0000256" key="3">
    <source>
        <dbReference type="ARBA" id="ARBA00023015"/>
    </source>
</evidence>
<dbReference type="EMBL" id="PVNH01000006">
    <property type="protein sequence ID" value="PRX47009.1"/>
    <property type="molecule type" value="Genomic_DNA"/>
</dbReference>
<gene>
    <name evidence="10" type="ORF">B0I33_106106</name>
</gene>
<dbReference type="Pfam" id="PF00486">
    <property type="entry name" value="Trans_reg_C"/>
    <property type="match status" value="1"/>
</dbReference>
<dbReference type="GO" id="GO:0005829">
    <property type="term" value="C:cytosol"/>
    <property type="evidence" value="ECO:0007669"/>
    <property type="project" value="TreeGrafter"/>
</dbReference>
<dbReference type="InterPro" id="IPR001789">
    <property type="entry name" value="Sig_transdc_resp-reg_receiver"/>
</dbReference>
<dbReference type="InterPro" id="IPR001867">
    <property type="entry name" value="OmpR/PhoB-type_DNA-bd"/>
</dbReference>
<comment type="caution">
    <text evidence="10">The sequence shown here is derived from an EMBL/GenBank/DDBJ whole genome shotgun (WGS) entry which is preliminary data.</text>
</comment>
<dbReference type="InterPro" id="IPR011006">
    <property type="entry name" value="CheY-like_superfamily"/>
</dbReference>
<evidence type="ECO:0000313" key="11">
    <source>
        <dbReference type="Proteomes" id="UP000238362"/>
    </source>
</evidence>
<dbReference type="FunFam" id="1.10.10.10:FF:000005">
    <property type="entry name" value="Two-component system response regulator"/>
    <property type="match status" value="1"/>
</dbReference>
<dbReference type="InterPro" id="IPR039420">
    <property type="entry name" value="WalR-like"/>
</dbReference>
<keyword evidence="4 7" id="KW-0238">DNA-binding</keyword>
<dbReference type="PROSITE" id="PS50110">
    <property type="entry name" value="RESPONSE_REGULATORY"/>
    <property type="match status" value="1"/>
</dbReference>
<keyword evidence="2" id="KW-0902">Two-component regulatory system</keyword>
<evidence type="ECO:0000256" key="1">
    <source>
        <dbReference type="ARBA" id="ARBA00022553"/>
    </source>
</evidence>
<dbReference type="Pfam" id="PF00072">
    <property type="entry name" value="Response_reg"/>
    <property type="match status" value="1"/>
</dbReference>
<evidence type="ECO:0000256" key="6">
    <source>
        <dbReference type="PROSITE-ProRule" id="PRU00169"/>
    </source>
</evidence>
<evidence type="ECO:0000256" key="5">
    <source>
        <dbReference type="ARBA" id="ARBA00023163"/>
    </source>
</evidence>
<keyword evidence="1 6" id="KW-0597">Phosphoprotein</keyword>
<name>A0A2T0LTE6_9PSEU</name>
<accession>A0A2T0LTE6</accession>
<dbReference type="CDD" id="cd00383">
    <property type="entry name" value="trans_reg_C"/>
    <property type="match status" value="1"/>
</dbReference>
<dbReference type="SUPFAM" id="SSF46894">
    <property type="entry name" value="C-terminal effector domain of the bipartite response regulators"/>
    <property type="match status" value="1"/>
</dbReference>
<dbReference type="GO" id="GO:0000976">
    <property type="term" value="F:transcription cis-regulatory region binding"/>
    <property type="evidence" value="ECO:0007669"/>
    <property type="project" value="TreeGrafter"/>
</dbReference>
<feature type="DNA-binding region" description="OmpR/PhoB-type" evidence="7">
    <location>
        <begin position="128"/>
        <end position="223"/>
    </location>
</feature>
<dbReference type="GO" id="GO:0032993">
    <property type="term" value="C:protein-DNA complex"/>
    <property type="evidence" value="ECO:0007669"/>
    <property type="project" value="TreeGrafter"/>
</dbReference>
<keyword evidence="5" id="KW-0804">Transcription</keyword>
<feature type="domain" description="Response regulatory" evidence="8">
    <location>
        <begin position="6"/>
        <end position="120"/>
    </location>
</feature>
<dbReference type="GO" id="GO:0000156">
    <property type="term" value="F:phosphorelay response regulator activity"/>
    <property type="evidence" value="ECO:0007669"/>
    <property type="project" value="TreeGrafter"/>
</dbReference>
<dbReference type="InterPro" id="IPR036388">
    <property type="entry name" value="WH-like_DNA-bd_sf"/>
</dbReference>
<dbReference type="AlphaFoldDB" id="A0A2T0LTE6"/>
<feature type="modified residue" description="4-aspartylphosphate" evidence="6">
    <location>
        <position position="55"/>
    </location>
</feature>
<dbReference type="PROSITE" id="PS51755">
    <property type="entry name" value="OMPR_PHOB"/>
    <property type="match status" value="1"/>
</dbReference>
<dbReference type="OrthoDB" id="9802426at2"/>
<dbReference type="PANTHER" id="PTHR48111:SF36">
    <property type="entry name" value="TRANSCRIPTIONAL REGULATORY PROTEIN CUTR"/>
    <property type="match status" value="1"/>
</dbReference>
<dbReference type="PANTHER" id="PTHR48111">
    <property type="entry name" value="REGULATOR OF RPOS"/>
    <property type="match status" value="1"/>
</dbReference>
<proteinExistence type="predicted"/>
<keyword evidence="3" id="KW-0805">Transcription regulation</keyword>
<dbReference type="RefSeq" id="WP_106179556.1">
    <property type="nucleotide sequence ID" value="NZ_PVNH01000006.1"/>
</dbReference>